<dbReference type="Gene3D" id="3.40.50.200">
    <property type="entry name" value="Peptidase S8/S53 domain"/>
    <property type="match status" value="1"/>
</dbReference>
<keyword evidence="2" id="KW-0645">Protease</keyword>
<dbReference type="AlphaFoldDB" id="X1F9J2"/>
<feature type="domain" description="Peptidase S8/S53" evidence="5">
    <location>
        <begin position="97"/>
        <end position="245"/>
    </location>
</feature>
<evidence type="ECO:0000256" key="4">
    <source>
        <dbReference type="ARBA" id="ARBA00022825"/>
    </source>
</evidence>
<dbReference type="InterPro" id="IPR050131">
    <property type="entry name" value="Peptidase_S8_subtilisin-like"/>
</dbReference>
<dbReference type="InterPro" id="IPR015500">
    <property type="entry name" value="Peptidase_S8_subtilisin-rel"/>
</dbReference>
<dbReference type="SUPFAM" id="SSF52743">
    <property type="entry name" value="Subtilisin-like"/>
    <property type="match status" value="1"/>
</dbReference>
<dbReference type="InterPro" id="IPR000209">
    <property type="entry name" value="Peptidase_S8/S53_dom"/>
</dbReference>
<evidence type="ECO:0000259" key="5">
    <source>
        <dbReference type="Pfam" id="PF00082"/>
    </source>
</evidence>
<feature type="non-terminal residue" evidence="6">
    <location>
        <position position="1"/>
    </location>
</feature>
<dbReference type="Pfam" id="PF00082">
    <property type="entry name" value="Peptidase_S8"/>
    <property type="match status" value="1"/>
</dbReference>
<organism evidence="6">
    <name type="scientific">marine sediment metagenome</name>
    <dbReference type="NCBI Taxonomy" id="412755"/>
    <lineage>
        <taxon>unclassified sequences</taxon>
        <taxon>metagenomes</taxon>
        <taxon>ecological metagenomes</taxon>
    </lineage>
</organism>
<comment type="similarity">
    <text evidence="1">Belongs to the peptidase S8 family.</text>
</comment>
<dbReference type="InterPro" id="IPR022398">
    <property type="entry name" value="Peptidase_S8_His-AS"/>
</dbReference>
<dbReference type="GO" id="GO:0004252">
    <property type="term" value="F:serine-type endopeptidase activity"/>
    <property type="evidence" value="ECO:0007669"/>
    <property type="project" value="InterPro"/>
</dbReference>
<sequence length="251" mass="26769">LDVQRVFIHFAQEPTVKQIEELEAMGITPYPDSWIPPVGEYPTGFIAADMPVDRLGELAGKAYIEWLDTAEQMLEPQNDLAATKINANDVWTSGYDGAGIRIAVIDSGLDTTHPDIPAPVASKDYSNWPVLDDTIANQVTGHGTHVAGSAVGRGTQSAAATHQYKGMAPGADLIFLKIGNDTTAGASLDAMTNAIKAAVDTYDADIITMSYGGWGYYHDGTRQTSQAVDYAFSKGAVVFISAGNEADDDEH</sequence>
<dbReference type="EMBL" id="BART01031800">
    <property type="protein sequence ID" value="GAH17438.1"/>
    <property type="molecule type" value="Genomic_DNA"/>
</dbReference>
<dbReference type="PRINTS" id="PR00723">
    <property type="entry name" value="SUBTILISIN"/>
</dbReference>
<dbReference type="PROSITE" id="PS00136">
    <property type="entry name" value="SUBTILASE_ASP"/>
    <property type="match status" value="1"/>
</dbReference>
<feature type="non-terminal residue" evidence="6">
    <location>
        <position position="251"/>
    </location>
</feature>
<dbReference type="InterPro" id="IPR036852">
    <property type="entry name" value="Peptidase_S8/S53_dom_sf"/>
</dbReference>
<evidence type="ECO:0000256" key="3">
    <source>
        <dbReference type="ARBA" id="ARBA00022801"/>
    </source>
</evidence>
<protein>
    <recommendedName>
        <fullName evidence="5">Peptidase S8/S53 domain-containing protein</fullName>
    </recommendedName>
</protein>
<gene>
    <name evidence="6" type="ORF">S01H4_55151</name>
</gene>
<proteinExistence type="inferred from homology"/>
<evidence type="ECO:0000256" key="1">
    <source>
        <dbReference type="ARBA" id="ARBA00011073"/>
    </source>
</evidence>
<keyword evidence="4" id="KW-0720">Serine protease</keyword>
<keyword evidence="3" id="KW-0378">Hydrolase</keyword>
<dbReference type="GO" id="GO:0006508">
    <property type="term" value="P:proteolysis"/>
    <property type="evidence" value="ECO:0007669"/>
    <property type="project" value="UniProtKB-KW"/>
</dbReference>
<dbReference type="PANTHER" id="PTHR43806:SF11">
    <property type="entry name" value="CEREVISIN-RELATED"/>
    <property type="match status" value="1"/>
</dbReference>
<reference evidence="6" key="1">
    <citation type="journal article" date="2014" name="Front. Microbiol.">
        <title>High frequency of phylogenetically diverse reductive dehalogenase-homologous genes in deep subseafloor sedimentary metagenomes.</title>
        <authorList>
            <person name="Kawai M."/>
            <person name="Futagami T."/>
            <person name="Toyoda A."/>
            <person name="Takaki Y."/>
            <person name="Nishi S."/>
            <person name="Hori S."/>
            <person name="Arai W."/>
            <person name="Tsubouchi T."/>
            <person name="Morono Y."/>
            <person name="Uchiyama I."/>
            <person name="Ito T."/>
            <person name="Fujiyama A."/>
            <person name="Inagaki F."/>
            <person name="Takami H."/>
        </authorList>
    </citation>
    <scope>NUCLEOTIDE SEQUENCE</scope>
    <source>
        <strain evidence="6">Expedition CK06-06</strain>
    </source>
</reference>
<accession>X1F9J2</accession>
<dbReference type="PANTHER" id="PTHR43806">
    <property type="entry name" value="PEPTIDASE S8"/>
    <property type="match status" value="1"/>
</dbReference>
<evidence type="ECO:0000313" key="6">
    <source>
        <dbReference type="EMBL" id="GAH17438.1"/>
    </source>
</evidence>
<name>X1F9J2_9ZZZZ</name>
<dbReference type="PROSITE" id="PS00137">
    <property type="entry name" value="SUBTILASE_HIS"/>
    <property type="match status" value="1"/>
</dbReference>
<dbReference type="PROSITE" id="PS51892">
    <property type="entry name" value="SUBTILASE"/>
    <property type="match status" value="1"/>
</dbReference>
<evidence type="ECO:0000256" key="2">
    <source>
        <dbReference type="ARBA" id="ARBA00022670"/>
    </source>
</evidence>
<comment type="caution">
    <text evidence="6">The sequence shown here is derived from an EMBL/GenBank/DDBJ whole genome shotgun (WGS) entry which is preliminary data.</text>
</comment>
<dbReference type="InterPro" id="IPR023827">
    <property type="entry name" value="Peptidase_S8_Asp-AS"/>
</dbReference>